<evidence type="ECO:0000313" key="3">
    <source>
        <dbReference type="Proteomes" id="UP000617145"/>
    </source>
</evidence>
<dbReference type="Pfam" id="PF00005">
    <property type="entry name" value="ABC_tran"/>
    <property type="match status" value="1"/>
</dbReference>
<protein>
    <recommendedName>
        <fullName evidence="1">ABC transporter domain-containing protein</fullName>
    </recommendedName>
</protein>
<evidence type="ECO:0000313" key="2">
    <source>
        <dbReference type="EMBL" id="GGG85429.1"/>
    </source>
</evidence>
<reference evidence="2" key="2">
    <citation type="submission" date="2020-09" db="EMBL/GenBank/DDBJ databases">
        <authorList>
            <person name="Sun Q."/>
            <person name="Zhou Y."/>
        </authorList>
    </citation>
    <scope>NUCLEOTIDE SEQUENCE</scope>
    <source>
        <strain evidence="2">CGMCC 1.15762</strain>
    </source>
</reference>
<gene>
    <name evidence="2" type="ORF">GCM10011415_39590</name>
</gene>
<name>A0A8J2ZNW5_9RHOB</name>
<organism evidence="2 3">
    <name type="scientific">Salipiger pallidus</name>
    <dbReference type="NCBI Taxonomy" id="1775170"/>
    <lineage>
        <taxon>Bacteria</taxon>
        <taxon>Pseudomonadati</taxon>
        <taxon>Pseudomonadota</taxon>
        <taxon>Alphaproteobacteria</taxon>
        <taxon>Rhodobacterales</taxon>
        <taxon>Roseobacteraceae</taxon>
        <taxon>Salipiger</taxon>
    </lineage>
</organism>
<dbReference type="GO" id="GO:0055052">
    <property type="term" value="C:ATP-binding cassette (ABC) transporter complex, substrate-binding subunit-containing"/>
    <property type="evidence" value="ECO:0007669"/>
    <property type="project" value="TreeGrafter"/>
</dbReference>
<dbReference type="SUPFAM" id="SSF52540">
    <property type="entry name" value="P-loop containing nucleoside triphosphate hydrolases"/>
    <property type="match status" value="1"/>
</dbReference>
<dbReference type="InterPro" id="IPR027417">
    <property type="entry name" value="P-loop_NTPase"/>
</dbReference>
<dbReference type="PANTHER" id="PTHR43875:SF10">
    <property type="entry name" value="BLL2173 PROTEIN"/>
    <property type="match status" value="1"/>
</dbReference>
<keyword evidence="3" id="KW-1185">Reference proteome</keyword>
<dbReference type="PROSITE" id="PS50893">
    <property type="entry name" value="ABC_TRANSPORTER_2"/>
    <property type="match status" value="1"/>
</dbReference>
<dbReference type="GO" id="GO:0005524">
    <property type="term" value="F:ATP binding"/>
    <property type="evidence" value="ECO:0007669"/>
    <property type="project" value="InterPro"/>
</dbReference>
<evidence type="ECO:0000259" key="1">
    <source>
        <dbReference type="PROSITE" id="PS50893"/>
    </source>
</evidence>
<dbReference type="EMBL" id="BMJV01000011">
    <property type="protein sequence ID" value="GGG85429.1"/>
    <property type="molecule type" value="Genomic_DNA"/>
</dbReference>
<dbReference type="GO" id="GO:0016887">
    <property type="term" value="F:ATP hydrolysis activity"/>
    <property type="evidence" value="ECO:0007669"/>
    <property type="project" value="InterPro"/>
</dbReference>
<dbReference type="Gene3D" id="3.40.50.300">
    <property type="entry name" value="P-loop containing nucleotide triphosphate hydrolases"/>
    <property type="match status" value="1"/>
</dbReference>
<dbReference type="PANTHER" id="PTHR43875">
    <property type="entry name" value="MALTODEXTRIN IMPORT ATP-BINDING PROTEIN MSMX"/>
    <property type="match status" value="1"/>
</dbReference>
<dbReference type="InterPro" id="IPR003439">
    <property type="entry name" value="ABC_transporter-like_ATP-bd"/>
</dbReference>
<dbReference type="InterPro" id="IPR047641">
    <property type="entry name" value="ABC_transpr_MalK/UgpC-like"/>
</dbReference>
<reference evidence="2" key="1">
    <citation type="journal article" date="2014" name="Int. J. Syst. Evol. Microbiol.">
        <title>Complete genome sequence of Corynebacterium casei LMG S-19264T (=DSM 44701T), isolated from a smear-ripened cheese.</title>
        <authorList>
            <consortium name="US DOE Joint Genome Institute (JGI-PGF)"/>
            <person name="Walter F."/>
            <person name="Albersmeier A."/>
            <person name="Kalinowski J."/>
            <person name="Ruckert C."/>
        </authorList>
    </citation>
    <scope>NUCLEOTIDE SEQUENCE</scope>
    <source>
        <strain evidence="2">CGMCC 1.15762</strain>
    </source>
</reference>
<proteinExistence type="predicted"/>
<comment type="caution">
    <text evidence="2">The sequence shown here is derived from an EMBL/GenBank/DDBJ whole genome shotgun (WGS) entry which is preliminary data.</text>
</comment>
<dbReference type="AlphaFoldDB" id="A0A8J2ZNW5"/>
<feature type="domain" description="ABC transporter" evidence="1">
    <location>
        <begin position="4"/>
        <end position="226"/>
    </location>
</feature>
<accession>A0A8J2ZNW5</accession>
<sequence>MVSLNIEAVGKDYGQGSAIENVSIGVKDVEFPILVGPSGCGKSTLLRMNAGFEELTDGTMHLGDRDVSHMDPRDGDAAMVFQSRALCAHITVYDNISLAPGQRKPPNSEIRRKCSRRRRSSNSNRCWVAGPAGCQAVSAIVRNPEIYPMGEPLSNHEATLRVQMRAGPKLLRQRLRATMFYITHDQHEAMFGGDVRRGPRRGVRVTFGGPVEQPAAMRRPASALPLPAPHVRARFMGSSAINFAYADLSATPQGLRASSRRPASPSI</sequence>
<dbReference type="Proteomes" id="UP000617145">
    <property type="component" value="Unassembled WGS sequence"/>
</dbReference>